<dbReference type="RefSeq" id="WP_244149200.1">
    <property type="nucleotide sequence ID" value="NZ_FOJQ01000014.1"/>
</dbReference>
<evidence type="ECO:0000313" key="1">
    <source>
        <dbReference type="EMBL" id="SFA46894.1"/>
    </source>
</evidence>
<protein>
    <submittedName>
        <fullName evidence="1">Uncharacterized protein</fullName>
    </submittedName>
</protein>
<accession>A0A1I0T531</accession>
<gene>
    <name evidence="1" type="ORF">SAMN05216169_101447</name>
</gene>
<keyword evidence="2" id="KW-1185">Reference proteome</keyword>
<dbReference type="AlphaFoldDB" id="A0A1I0T531"/>
<evidence type="ECO:0000313" key="2">
    <source>
        <dbReference type="Proteomes" id="UP000198979"/>
    </source>
</evidence>
<name>A0A1I0T531_9BACL</name>
<sequence>MGKIVELDVRDDLQKKLEPFQKIMDAVQGLEYVYPPAKPITALSKKINSDCFIFSPLFIFPSHLS</sequence>
<dbReference type="STRING" id="150248.SAMN05216169_101447"/>
<reference evidence="2" key="1">
    <citation type="submission" date="2016-10" db="EMBL/GenBank/DDBJ databases">
        <authorList>
            <person name="Varghese N."/>
            <person name="Submissions S."/>
        </authorList>
    </citation>
    <scope>NUCLEOTIDE SEQUENCE [LARGE SCALE GENOMIC DNA]</scope>
    <source>
        <strain evidence="2">K1</strain>
    </source>
</reference>
<dbReference type="EMBL" id="FOJQ01000014">
    <property type="protein sequence ID" value="SFA46894.1"/>
    <property type="molecule type" value="Genomic_DNA"/>
</dbReference>
<proteinExistence type="predicted"/>
<organism evidence="1 2">
    <name type="scientific">Anoxybacillus pushchinoensis</name>
    <dbReference type="NCBI Taxonomy" id="150248"/>
    <lineage>
        <taxon>Bacteria</taxon>
        <taxon>Bacillati</taxon>
        <taxon>Bacillota</taxon>
        <taxon>Bacilli</taxon>
        <taxon>Bacillales</taxon>
        <taxon>Anoxybacillaceae</taxon>
        <taxon>Anoxybacillus</taxon>
    </lineage>
</organism>
<dbReference type="Proteomes" id="UP000198979">
    <property type="component" value="Unassembled WGS sequence"/>
</dbReference>